<organism evidence="2 3">
    <name type="scientific">Brevundimonas subvibrioides (strain ATCC 15264 / DSM 4735 / LMG 14903 / NBRC 16000 / CB 81)</name>
    <name type="common">Caulobacter subvibrioides</name>
    <dbReference type="NCBI Taxonomy" id="633149"/>
    <lineage>
        <taxon>Bacteria</taxon>
        <taxon>Pseudomonadati</taxon>
        <taxon>Pseudomonadota</taxon>
        <taxon>Alphaproteobacteria</taxon>
        <taxon>Caulobacterales</taxon>
        <taxon>Caulobacteraceae</taxon>
        <taxon>Brevundimonas</taxon>
    </lineage>
</organism>
<dbReference type="eggNOG" id="COG4733">
    <property type="taxonomic scope" value="Bacteria"/>
</dbReference>
<dbReference type="RefSeq" id="WP_013268809.1">
    <property type="nucleotide sequence ID" value="NC_014375.1"/>
</dbReference>
<dbReference type="InParanoid" id="D9QFZ2"/>
<protein>
    <recommendedName>
        <fullName evidence="4">Tip attachment protein J domain-containing protein</fullName>
    </recommendedName>
</protein>
<dbReference type="KEGG" id="bsb:Bresu_1394"/>
<feature type="signal peptide" evidence="1">
    <location>
        <begin position="1"/>
        <end position="18"/>
    </location>
</feature>
<evidence type="ECO:0000313" key="3">
    <source>
        <dbReference type="Proteomes" id="UP000002696"/>
    </source>
</evidence>
<proteinExistence type="predicted"/>
<sequence>MADPISAAAAAFASWATAATITATSTTSLVVAQTVYAIAYAAAYVGISAAITVGLTAVAQSQVPNVEGQKVTRKQPRPVRYHAIGGPSRMSGPYMLRESKGNKLGVVIALCDGRLASIDAVYLHDDVVTVSGGFVQGMDGELYGSGDLVRLETRLGEPTETHYSFLTADFGSVWPTTSRGDGIASLAFLAQHRSRESFSRHFRNGEPIPSVVGTPVCYDWRDTGQDREDPSTWQACANPVVWLVFVEWYRHGRNWDRCIAPVLSDLTAEANYCDGTVDGETRYRCAGNYPITLEPQAVREALLATFDGWLSVDGKGCLVIKAGRYEAPTFTLPPEHIRGYSWRAFQTDEEAINELVVSYVSPDHDFTEVEAGTYTDDGDIAARGKVRSEPLQLTWVDRPTQAMRLARRKMIRLAAPRRGSVRASIYGLNGLGQRFIRVQNPELSSMADVVVEVMNVEVDFANAEVVFDVILADPTIDDDETVEATPPPTIGAPSFVPGRQQPAITPISRDVTFPTSALSDTISVSAFNAVLPDGSVKTLPAEDIAGLDPSTAYGVFYRDGDGYTAVPLADVPDYKASGGWLFIGFQTTPDGGGVFDPPADPPGGWGGSGEITMNAP</sequence>
<accession>D9QFZ2</accession>
<name>D9QFZ2_BRESC</name>
<reference evidence="3" key="1">
    <citation type="journal article" date="2011" name="J. Bacteriol.">
        <title>Genome sequences of eight morphologically diverse alphaproteobacteria.</title>
        <authorList>
            <consortium name="US DOE Joint Genome Institute"/>
            <person name="Brown P.J."/>
            <person name="Kysela D.T."/>
            <person name="Buechlein A."/>
            <person name="Hemmerich C."/>
            <person name="Brun Y.V."/>
        </authorList>
    </citation>
    <scope>NUCLEOTIDE SEQUENCE [LARGE SCALE GENOMIC DNA]</scope>
    <source>
        <strain evidence="3">ATCC 15264 / DSM 4735 / LMG 14903 / NBRC 16000 / CB 81</strain>
    </source>
</reference>
<dbReference type="Proteomes" id="UP000002696">
    <property type="component" value="Chromosome"/>
</dbReference>
<gene>
    <name evidence="2" type="ordered locus">Bresu_1394</name>
</gene>
<evidence type="ECO:0008006" key="4">
    <source>
        <dbReference type="Google" id="ProtNLM"/>
    </source>
</evidence>
<dbReference type="OrthoDB" id="7822067at2"/>
<dbReference type="HOGENOM" id="CLU_443251_0_0_5"/>
<evidence type="ECO:0000313" key="2">
    <source>
        <dbReference type="EMBL" id="ADL00706.1"/>
    </source>
</evidence>
<evidence type="ECO:0000256" key="1">
    <source>
        <dbReference type="SAM" id="SignalP"/>
    </source>
</evidence>
<feature type="chain" id="PRO_5003126709" description="Tip attachment protein J domain-containing protein" evidence="1">
    <location>
        <begin position="19"/>
        <end position="616"/>
    </location>
</feature>
<keyword evidence="1" id="KW-0732">Signal</keyword>
<dbReference type="STRING" id="633149.Bresu_1394"/>
<dbReference type="EMBL" id="CP002102">
    <property type="protein sequence ID" value="ADL00706.1"/>
    <property type="molecule type" value="Genomic_DNA"/>
</dbReference>
<dbReference type="BioCyc" id="BSUB633149:G1GM8-1385-MONOMER"/>
<dbReference type="AlphaFoldDB" id="D9QFZ2"/>
<keyword evidence="3" id="KW-1185">Reference proteome</keyword>